<sequence>MLKWSLMTLLLEPARSLENLIYVNYPGNLAPALHITMRRQVDRKKQQSERNVYQCFVFGPKKPGKSALLYSFLGRQFTKTYASDSFLAANVVVYPDGTMKTLILGELPEDKIPAPLSCKESLAGCDLAVFVHDSSNELNYCGKEHRKCYLMLLVTVKRVMLFDVASLINSLTPSLYADSLRSNIFIHVLYIGCDIL</sequence>
<feature type="domain" description="Mitochondrial Rho GTPase 1/3 EF hand associated type-1" evidence="4">
    <location>
        <begin position="3"/>
        <end position="47"/>
    </location>
</feature>
<evidence type="ECO:0000256" key="2">
    <source>
        <dbReference type="ARBA" id="ARBA00022737"/>
    </source>
</evidence>
<organism evidence="5 6">
    <name type="scientific">Thalictrum thalictroides</name>
    <name type="common">Rue-anemone</name>
    <name type="synonym">Anemone thalictroides</name>
    <dbReference type="NCBI Taxonomy" id="46969"/>
    <lineage>
        <taxon>Eukaryota</taxon>
        <taxon>Viridiplantae</taxon>
        <taxon>Streptophyta</taxon>
        <taxon>Embryophyta</taxon>
        <taxon>Tracheophyta</taxon>
        <taxon>Spermatophyta</taxon>
        <taxon>Magnoliopsida</taxon>
        <taxon>Ranunculales</taxon>
        <taxon>Ranunculaceae</taxon>
        <taxon>Thalictroideae</taxon>
        <taxon>Thalictrum</taxon>
    </lineage>
</organism>
<evidence type="ECO:0000256" key="3">
    <source>
        <dbReference type="SAM" id="SignalP"/>
    </source>
</evidence>
<accession>A0A7J6V649</accession>
<evidence type="ECO:0000259" key="4">
    <source>
        <dbReference type="Pfam" id="PF08355"/>
    </source>
</evidence>
<dbReference type="InterPro" id="IPR027417">
    <property type="entry name" value="P-loop_NTPase"/>
</dbReference>
<evidence type="ECO:0000256" key="1">
    <source>
        <dbReference type="ARBA" id="ARBA00022723"/>
    </source>
</evidence>
<protein>
    <submittedName>
        <fullName evidence="5">Mitochondrial rho gtpase</fullName>
    </submittedName>
</protein>
<dbReference type="PANTHER" id="PTHR46819">
    <property type="entry name" value="EF-HAND CALCIUM-BINDING DOMAIN-CONTAINING PROTEIN 7"/>
    <property type="match status" value="1"/>
</dbReference>
<dbReference type="PANTHER" id="PTHR46819:SF1">
    <property type="entry name" value="EF-HAND CALCIUM-BINDING DOMAIN-CONTAINING PROTEIN 7"/>
    <property type="match status" value="1"/>
</dbReference>
<evidence type="ECO:0000313" key="5">
    <source>
        <dbReference type="EMBL" id="KAF5180161.1"/>
    </source>
</evidence>
<dbReference type="InterPro" id="IPR052266">
    <property type="entry name" value="Miro-EF-hand_domain"/>
</dbReference>
<name>A0A7J6V649_THATH</name>
<dbReference type="AlphaFoldDB" id="A0A7J6V649"/>
<dbReference type="OrthoDB" id="1916857at2759"/>
<keyword evidence="6" id="KW-1185">Reference proteome</keyword>
<dbReference type="InterPro" id="IPR013566">
    <property type="entry name" value="EF_hand_assoc_1"/>
</dbReference>
<dbReference type="SUPFAM" id="SSF52540">
    <property type="entry name" value="P-loop containing nucleoside triphosphate hydrolases"/>
    <property type="match status" value="1"/>
</dbReference>
<dbReference type="Gene3D" id="1.10.238.10">
    <property type="entry name" value="EF-hand"/>
    <property type="match status" value="1"/>
</dbReference>
<feature type="signal peptide" evidence="3">
    <location>
        <begin position="1"/>
        <end position="16"/>
    </location>
</feature>
<keyword evidence="3" id="KW-0732">Signal</keyword>
<evidence type="ECO:0000313" key="6">
    <source>
        <dbReference type="Proteomes" id="UP000554482"/>
    </source>
</evidence>
<dbReference type="GO" id="GO:0046872">
    <property type="term" value="F:metal ion binding"/>
    <property type="evidence" value="ECO:0007669"/>
    <property type="project" value="UniProtKB-KW"/>
</dbReference>
<dbReference type="Proteomes" id="UP000554482">
    <property type="component" value="Unassembled WGS sequence"/>
</dbReference>
<keyword evidence="2" id="KW-0677">Repeat</keyword>
<keyword evidence="1" id="KW-0479">Metal-binding</keyword>
<feature type="chain" id="PRO_5029519375" evidence="3">
    <location>
        <begin position="17"/>
        <end position="196"/>
    </location>
</feature>
<proteinExistence type="predicted"/>
<dbReference type="EMBL" id="JABWDY010037761">
    <property type="protein sequence ID" value="KAF5180161.1"/>
    <property type="molecule type" value="Genomic_DNA"/>
</dbReference>
<reference evidence="5 6" key="1">
    <citation type="submission" date="2020-06" db="EMBL/GenBank/DDBJ databases">
        <title>Transcriptomic and genomic resources for Thalictrum thalictroides and T. hernandezii: Facilitating candidate gene discovery in an emerging model plant lineage.</title>
        <authorList>
            <person name="Arias T."/>
            <person name="Riano-Pachon D.M."/>
            <person name="Di Stilio V.S."/>
        </authorList>
    </citation>
    <scope>NUCLEOTIDE SEQUENCE [LARGE SCALE GENOMIC DNA]</scope>
    <source>
        <strain evidence="6">cv. WT478/WT964</strain>
        <tissue evidence="5">Leaves</tissue>
    </source>
</reference>
<dbReference type="Pfam" id="PF08355">
    <property type="entry name" value="EF_assoc_1"/>
    <property type="match status" value="1"/>
</dbReference>
<gene>
    <name evidence="5" type="ORF">FRX31_030257</name>
</gene>
<comment type="caution">
    <text evidence="5">The sequence shown here is derived from an EMBL/GenBank/DDBJ whole genome shotgun (WGS) entry which is preliminary data.</text>
</comment>